<evidence type="ECO:0000313" key="3">
    <source>
        <dbReference type="EMBL" id="MDH6197924.1"/>
    </source>
</evidence>
<comment type="caution">
    <text evidence="3">The sequence shown here is derived from an EMBL/GenBank/DDBJ whole genome shotgun (WGS) entry which is preliminary data.</text>
</comment>
<organism evidence="3 4">
    <name type="scientific">Mycolicibacterium frederiksbergense</name>
    <dbReference type="NCBI Taxonomy" id="117567"/>
    <lineage>
        <taxon>Bacteria</taxon>
        <taxon>Bacillati</taxon>
        <taxon>Actinomycetota</taxon>
        <taxon>Actinomycetes</taxon>
        <taxon>Mycobacteriales</taxon>
        <taxon>Mycobacteriaceae</taxon>
        <taxon>Mycolicibacterium</taxon>
    </lineage>
</organism>
<keyword evidence="2" id="KW-0732">Signal</keyword>
<dbReference type="EMBL" id="JARXVE010000008">
    <property type="protein sequence ID" value="MDH6197924.1"/>
    <property type="molecule type" value="Genomic_DNA"/>
</dbReference>
<feature type="compositionally biased region" description="Low complexity" evidence="1">
    <location>
        <begin position="341"/>
        <end position="376"/>
    </location>
</feature>
<evidence type="ECO:0008006" key="5">
    <source>
        <dbReference type="Google" id="ProtNLM"/>
    </source>
</evidence>
<name>A0ABT6L4P3_9MYCO</name>
<accession>A0ABT6L4P3</accession>
<reference evidence="3 4" key="1">
    <citation type="submission" date="2023-04" db="EMBL/GenBank/DDBJ databases">
        <title>Forest soil microbial communities from Buena Vista Peninsula, Colon Province, Panama.</title>
        <authorList>
            <person name="Bouskill N."/>
        </authorList>
    </citation>
    <scope>NUCLEOTIDE SEQUENCE [LARGE SCALE GENOMIC DNA]</scope>
    <source>
        <strain evidence="3 4">AC80</strain>
    </source>
</reference>
<sequence>MQLAMRSTLTASVALAAVGAIAVSPISPVGSPLSGASIATAHTSTAAVELTALTDMLQDPALVDPVSAWMEVVGTAFNNVVQLGSSISDNPLPIVQQIIANQAGYASILAGSLQATADSYIQFFTSDEDYKLKFLLGQAFEHLSAGNISGAAAVVNSIVFRLTAFSFPLINIMQIPLAIGQNVMNVLSTVPQLLMPVGLGVLNPVEGAILSLGDSAQAVFDAVKEGNPAAAITSIINTPAVVTGAILNGYTNEYLGTSGLFTQGKWEISRGLIQSLLVTVPQTIAKAIGWQGPSTMQVKTGLPETAPEVVSSPDAVVTPVKTVTLSVAPQRNVAKAKLASAPSALNASNGADASPADASPADASPADASPADASPAEKATGNDGSSPDLKPQNKVKKAVTAAKQKAQAAKTLSSVGKHRADKQRADKPGAGADHSE</sequence>
<dbReference type="Proteomes" id="UP001160130">
    <property type="component" value="Unassembled WGS sequence"/>
</dbReference>
<evidence type="ECO:0000313" key="4">
    <source>
        <dbReference type="Proteomes" id="UP001160130"/>
    </source>
</evidence>
<gene>
    <name evidence="3" type="ORF">M2272_004580</name>
</gene>
<feature type="compositionally biased region" description="Low complexity" evidence="1">
    <location>
        <begin position="398"/>
        <end position="411"/>
    </location>
</feature>
<feature type="signal peptide" evidence="2">
    <location>
        <begin position="1"/>
        <end position="16"/>
    </location>
</feature>
<feature type="region of interest" description="Disordered" evidence="1">
    <location>
        <begin position="341"/>
        <end position="436"/>
    </location>
</feature>
<evidence type="ECO:0000256" key="1">
    <source>
        <dbReference type="SAM" id="MobiDB-lite"/>
    </source>
</evidence>
<feature type="compositionally biased region" description="Basic and acidic residues" evidence="1">
    <location>
        <begin position="422"/>
        <end position="436"/>
    </location>
</feature>
<feature type="chain" id="PRO_5046862839" description="PE-PGRS family protein" evidence="2">
    <location>
        <begin position="17"/>
        <end position="436"/>
    </location>
</feature>
<protein>
    <recommendedName>
        <fullName evidence="5">PE-PGRS family protein</fullName>
    </recommendedName>
</protein>
<keyword evidence="4" id="KW-1185">Reference proteome</keyword>
<proteinExistence type="predicted"/>
<evidence type="ECO:0000256" key="2">
    <source>
        <dbReference type="SAM" id="SignalP"/>
    </source>
</evidence>